<dbReference type="PANTHER" id="PTHR47926">
    <property type="entry name" value="PENTATRICOPEPTIDE REPEAT-CONTAINING PROTEIN"/>
    <property type="match status" value="1"/>
</dbReference>
<keyword evidence="1" id="KW-0677">Repeat</keyword>
<evidence type="ECO:0000259" key="6">
    <source>
        <dbReference type="Pfam" id="PF21889"/>
    </source>
</evidence>
<dbReference type="Pfam" id="PF01535">
    <property type="entry name" value="PPR"/>
    <property type="match status" value="3"/>
</dbReference>
<evidence type="ECO:0000313" key="7">
    <source>
        <dbReference type="EMBL" id="GJN39598.1"/>
    </source>
</evidence>
<dbReference type="InterPro" id="IPR046960">
    <property type="entry name" value="PPR_At4g14850-like_plant"/>
</dbReference>
<dbReference type="Pfam" id="PF13041">
    <property type="entry name" value="PPR_2"/>
    <property type="match status" value="2"/>
</dbReference>
<dbReference type="InterPro" id="IPR011990">
    <property type="entry name" value="TPR-like_helical_dom_sf"/>
</dbReference>
<dbReference type="NCBIfam" id="TIGR00756">
    <property type="entry name" value="PPR"/>
    <property type="match status" value="6"/>
</dbReference>
<dbReference type="SUPFAM" id="SSF48452">
    <property type="entry name" value="TPR-like"/>
    <property type="match status" value="1"/>
</dbReference>
<dbReference type="SUPFAM" id="SSF50978">
    <property type="entry name" value="WD40 repeat-like"/>
    <property type="match status" value="1"/>
</dbReference>
<dbReference type="InterPro" id="IPR054080">
    <property type="entry name" value="TPR1-like_2nd"/>
</dbReference>
<reference evidence="7" key="1">
    <citation type="journal article" date="2018" name="DNA Res.">
        <title>Multiple hybrid de novo genome assembly of finger millet, an orphan allotetraploid crop.</title>
        <authorList>
            <person name="Hatakeyama M."/>
            <person name="Aluri S."/>
            <person name="Balachadran M.T."/>
            <person name="Sivarajan S.R."/>
            <person name="Patrignani A."/>
            <person name="Gruter S."/>
            <person name="Poveda L."/>
            <person name="Shimizu-Inatsugi R."/>
            <person name="Baeten J."/>
            <person name="Francoijs K.J."/>
            <person name="Nataraja K.N."/>
            <person name="Reddy Y.A.N."/>
            <person name="Phadnis S."/>
            <person name="Ravikumar R.L."/>
            <person name="Schlapbach R."/>
            <person name="Sreeman S.M."/>
            <person name="Shimizu K.K."/>
        </authorList>
    </citation>
    <scope>NUCLEOTIDE SEQUENCE</scope>
</reference>
<dbReference type="PROSITE" id="PS50896">
    <property type="entry name" value="LISH"/>
    <property type="match status" value="1"/>
</dbReference>
<dbReference type="InterPro" id="IPR015943">
    <property type="entry name" value="WD40/YVTN_repeat-like_dom_sf"/>
</dbReference>
<evidence type="ECO:0000256" key="2">
    <source>
        <dbReference type="ARBA" id="ARBA00022946"/>
    </source>
</evidence>
<feature type="repeat" description="PPR" evidence="4">
    <location>
        <begin position="871"/>
        <end position="905"/>
    </location>
</feature>
<dbReference type="InterPro" id="IPR006594">
    <property type="entry name" value="LisH"/>
</dbReference>
<dbReference type="PROSITE" id="PS50294">
    <property type="entry name" value="WD_REPEATS_REGION"/>
    <property type="match status" value="1"/>
</dbReference>
<dbReference type="AlphaFoldDB" id="A0AAV5FV77"/>
<evidence type="ECO:0000256" key="5">
    <source>
        <dbReference type="SAM" id="MobiDB-lite"/>
    </source>
</evidence>
<dbReference type="Pfam" id="PF00400">
    <property type="entry name" value="WD40"/>
    <property type="match status" value="2"/>
</dbReference>
<dbReference type="PROSITE" id="PS50082">
    <property type="entry name" value="WD_REPEATS_2"/>
    <property type="match status" value="1"/>
</dbReference>
<dbReference type="FunFam" id="1.25.40.10:FF:000971">
    <property type="entry name" value="Pentatricopeptide repeat-containing protein"/>
    <property type="match status" value="1"/>
</dbReference>
<dbReference type="Gene3D" id="2.130.10.10">
    <property type="entry name" value="YVTN repeat-like/Quinoprotein amine dehydrogenase"/>
    <property type="match status" value="1"/>
</dbReference>
<keyword evidence="2" id="KW-0809">Transit peptide</keyword>
<sequence>MEARDDAAELGSDPERPCPPPLLRDLKYIILQELRAQGYKEAAHSLERETRLYLDTEHVADLVRGGAWDEAERYIGAFAGGMAEDPYSARIFFEFRRRKDIEALERRFTSEEGELLVNDLKAVAPYDEEVAKLVAAFDNFRHRERLDTASAREAVAVEIKKLIEANPLFQDKLEFPSFEDSRLSMLINQRCYAGLLPVYESCIAPFVSNQECLSVRFGIKLLYDAQMNFVETFRHETEVILCMELEQITKSNLKPKEIAKPVGIVPPATCPRRTTQFAGHTTNATPSLPHGVVAKVVPSLVQPPNTALLKHPTIPTGALGIDCGMKRICVGHPDKLWHLANGFVMKNDTSHGNTKEATTCMALSKNESCVLSASGGKVSVFNTTTFKIIVTFMEPPPAVTFIVFHPQGKFIALGMEDSTIQIFDVRIRQVTNKLWGHHKKITGLSFSQLKNVLVSSGADAELCVWSIVDWEKKDSRYMIKHPNRSGALDGDTTVQFHNDCQHLLVVNESQLAIYDWKLECSSRWPPRNELRSRISSAVFSCDGLLVYAAFCDGTIKIFQGDLNKLFCDIDLSDRALGPLSSVGSVYPMVIAADPLEPDQIALGMSDGDVIPFHQTYPLVAGDLRSRRKGSHPPLLAINCNENIERRRRRGELSLEEASNARPGRHRLQLAVDARHPRRGGPGPAPPRRRALPLLPPLAAPLPLSLRPRRRAQVRAAPPRHAQLPAAASLHAHLLRLGLLAHPYPHAALAHLYSRLLPAEHDQSHRLLDEPAPRHRLSLLVAANSRLAALLRAGDLPAARAMFDGMPARDVVSWNSMVAGLAKAGHLDEAVELFDRMPERNAASWNALLCGFIAQGQLSRARELFERMPVRNNVSWITVISGCAKAGEVHAASKLFERMENKDLYSWNAMIACYAQNGCAREAVVAFNRMLKPHVWVLPNEKTFSSVISACSQLGDLRFGLWVESFAGCVGVELDDHLRTALVDLYTKSGRMDKAFDLFRGLKRRDVVSYSAMIVGCGMHGKLREALDLFKEMSDAKINPNAITFVGLLSAYNHAGLMEEARTCFTSMSNNYRISPSVEHYTIMVDLLGRSGKLDEAFQLIMQMPMRPHASVWGALLLACRLHNNVELGEFVAYKCFELEPEDGGYYILLGNIYAQAEKWDKVKRLRKIMAERGLNKTPGSSWVT</sequence>
<dbReference type="EMBL" id="BQKI01000098">
    <property type="protein sequence ID" value="GJN39598.1"/>
    <property type="molecule type" value="Genomic_DNA"/>
</dbReference>
<dbReference type="Gene3D" id="1.25.40.10">
    <property type="entry name" value="Tetratricopeptide repeat domain"/>
    <property type="match status" value="3"/>
</dbReference>
<dbReference type="InterPro" id="IPR001680">
    <property type="entry name" value="WD40_rpt"/>
</dbReference>
<keyword evidence="8" id="KW-1185">Reference proteome</keyword>
<evidence type="ECO:0000256" key="4">
    <source>
        <dbReference type="PROSITE-ProRule" id="PRU00708"/>
    </source>
</evidence>
<dbReference type="PROSITE" id="PS51375">
    <property type="entry name" value="PPR"/>
    <property type="match status" value="4"/>
</dbReference>
<gene>
    <name evidence="7" type="primary">gb28725</name>
    <name evidence="7" type="ORF">PR202_gb28725</name>
</gene>
<dbReference type="InterPro" id="IPR036322">
    <property type="entry name" value="WD40_repeat_dom_sf"/>
</dbReference>
<comment type="caution">
    <text evidence="7">The sequence shown here is derived from an EMBL/GenBank/DDBJ whole genome shotgun (WGS) entry which is preliminary data.</text>
</comment>
<evidence type="ECO:0000256" key="3">
    <source>
        <dbReference type="PROSITE-ProRule" id="PRU00221"/>
    </source>
</evidence>
<reference evidence="7" key="2">
    <citation type="submission" date="2021-12" db="EMBL/GenBank/DDBJ databases">
        <title>Resequencing data analysis of finger millet.</title>
        <authorList>
            <person name="Hatakeyama M."/>
            <person name="Aluri S."/>
            <person name="Balachadran M.T."/>
            <person name="Sivarajan S.R."/>
            <person name="Poveda L."/>
            <person name="Shimizu-Inatsugi R."/>
            <person name="Schlapbach R."/>
            <person name="Sreeman S.M."/>
            <person name="Shimizu K.K."/>
        </authorList>
    </citation>
    <scope>NUCLEOTIDE SEQUENCE</scope>
</reference>
<dbReference type="SMART" id="SM00320">
    <property type="entry name" value="WD40"/>
    <property type="match status" value="4"/>
</dbReference>
<dbReference type="PANTHER" id="PTHR47926:SF545">
    <property type="entry name" value="PENTACOTRIPEPTIDE-REPEAT REGION OF PRORP DOMAIN-CONTAINING PROTEIN"/>
    <property type="match status" value="1"/>
</dbReference>
<dbReference type="InterPro" id="IPR002885">
    <property type="entry name" value="PPR_rpt"/>
</dbReference>
<organism evidence="7 8">
    <name type="scientific">Eleusine coracana subsp. coracana</name>
    <dbReference type="NCBI Taxonomy" id="191504"/>
    <lineage>
        <taxon>Eukaryota</taxon>
        <taxon>Viridiplantae</taxon>
        <taxon>Streptophyta</taxon>
        <taxon>Embryophyta</taxon>
        <taxon>Tracheophyta</taxon>
        <taxon>Spermatophyta</taxon>
        <taxon>Magnoliopsida</taxon>
        <taxon>Liliopsida</taxon>
        <taxon>Poales</taxon>
        <taxon>Poaceae</taxon>
        <taxon>PACMAD clade</taxon>
        <taxon>Chloridoideae</taxon>
        <taxon>Cynodonteae</taxon>
        <taxon>Eleusininae</taxon>
        <taxon>Eleusine</taxon>
    </lineage>
</organism>
<dbReference type="GO" id="GO:0009451">
    <property type="term" value="P:RNA modification"/>
    <property type="evidence" value="ECO:0007669"/>
    <property type="project" value="InterPro"/>
</dbReference>
<feature type="repeat" description="PPR" evidence="4">
    <location>
        <begin position="809"/>
        <end position="843"/>
    </location>
</feature>
<evidence type="ECO:0000313" key="8">
    <source>
        <dbReference type="Proteomes" id="UP001054889"/>
    </source>
</evidence>
<protein>
    <recommendedName>
        <fullName evidence="6">TPR1-like CTLH-containing domain-containing protein</fullName>
    </recommendedName>
</protein>
<evidence type="ECO:0000256" key="1">
    <source>
        <dbReference type="ARBA" id="ARBA00022737"/>
    </source>
</evidence>
<name>A0AAV5FV77_ELECO</name>
<dbReference type="FunFam" id="1.25.40.10:FF:001097">
    <property type="entry name" value="Pentatricopeptide repeat-containing protein At4g22760"/>
    <property type="match status" value="1"/>
</dbReference>
<feature type="repeat" description="PPR" evidence="4">
    <location>
        <begin position="1076"/>
        <end position="1110"/>
    </location>
</feature>
<feature type="repeat" description="WD" evidence="3">
    <location>
        <begin position="434"/>
        <end position="467"/>
    </location>
</feature>
<proteinExistence type="predicted"/>
<dbReference type="InterPro" id="IPR046848">
    <property type="entry name" value="E_motif"/>
</dbReference>
<feature type="region of interest" description="Disordered" evidence="5">
    <location>
        <begin position="653"/>
        <end position="693"/>
    </location>
</feature>
<feature type="repeat" description="PPR" evidence="4">
    <location>
        <begin position="1005"/>
        <end position="1039"/>
    </location>
</feature>
<dbReference type="GO" id="GO:0003723">
    <property type="term" value="F:RNA binding"/>
    <property type="evidence" value="ECO:0007669"/>
    <property type="project" value="InterPro"/>
</dbReference>
<keyword evidence="3" id="KW-0853">WD repeat</keyword>
<dbReference type="Proteomes" id="UP001054889">
    <property type="component" value="Unassembled WGS sequence"/>
</dbReference>
<dbReference type="Pfam" id="PF21889">
    <property type="entry name" value="TPR1-like_2nd"/>
    <property type="match status" value="1"/>
</dbReference>
<feature type="domain" description="TPR1-like CTLH-containing" evidence="6">
    <location>
        <begin position="59"/>
        <end position="173"/>
    </location>
</feature>
<dbReference type="Pfam" id="PF20431">
    <property type="entry name" value="E_motif"/>
    <property type="match status" value="1"/>
</dbReference>
<accession>A0AAV5FV77</accession>